<evidence type="ECO:0000256" key="13">
    <source>
        <dbReference type="RuleBase" id="RU000473"/>
    </source>
</evidence>
<gene>
    <name evidence="15" type="primary">ND1</name>
</gene>
<feature type="transmembrane region" description="Helical" evidence="14">
    <location>
        <begin position="70"/>
        <end position="90"/>
    </location>
</feature>
<evidence type="ECO:0000256" key="4">
    <source>
        <dbReference type="ARBA" id="ARBA00021009"/>
    </source>
</evidence>
<sequence>MLDLFLVLLIIVGILIGVAFLTLLERKVLGYIQIRMGPNKVFFMGLFQPFSDAIKLFTKEVFYPVYSNNILFYFGPFLLFFLSLFLWMILPMNLNLINLQYSVLFFLCVIGGSVYGVMLCGWASNSNYAMLGMMRSMAQSISYEIFLSLIIMSLVFYVSNYNLYMFKIFQSMNWFIMFLGIFSLMWLVSILAELNRTPFDFAEGESELVSGFNIEYGFGLFAMIFLAEYCNILFMSMMFIIFFMGGDYNFMFSLKLVFISSIIIMIRGLMPRYRYDKLMELGWKIFLILSLLIFLMSISLKLISFNFKF</sequence>
<feature type="transmembrane region" description="Helical" evidence="14">
    <location>
        <begin position="145"/>
        <end position="166"/>
    </location>
</feature>
<feature type="transmembrane region" description="Helical" evidence="14">
    <location>
        <begin position="250"/>
        <end position="269"/>
    </location>
</feature>
<feature type="transmembrane region" description="Helical" evidence="14">
    <location>
        <begin position="172"/>
        <end position="195"/>
    </location>
</feature>
<dbReference type="GO" id="GO:0009060">
    <property type="term" value="P:aerobic respiration"/>
    <property type="evidence" value="ECO:0007669"/>
    <property type="project" value="TreeGrafter"/>
</dbReference>
<evidence type="ECO:0000256" key="14">
    <source>
        <dbReference type="SAM" id="Phobius"/>
    </source>
</evidence>
<comment type="similarity">
    <text evidence="3 12">Belongs to the complex I subunit 1 family.</text>
</comment>
<keyword evidence="8 14" id="KW-1133">Transmembrane helix</keyword>
<feature type="transmembrane region" description="Helical" evidence="14">
    <location>
        <begin position="6"/>
        <end position="24"/>
    </location>
</feature>
<dbReference type="EC" id="7.1.1.2" evidence="13"/>
<dbReference type="GO" id="GO:0008137">
    <property type="term" value="F:NADH dehydrogenase (ubiquinone) activity"/>
    <property type="evidence" value="ECO:0007669"/>
    <property type="project" value="UniProtKB-EC"/>
</dbReference>
<feature type="transmembrane region" description="Helical" evidence="14">
    <location>
        <begin position="102"/>
        <end position="124"/>
    </location>
</feature>
<feature type="transmembrane region" description="Helical" evidence="14">
    <location>
        <begin position="281"/>
        <end position="303"/>
    </location>
</feature>
<dbReference type="PROSITE" id="PS00668">
    <property type="entry name" value="COMPLEX1_ND1_2"/>
    <property type="match status" value="1"/>
</dbReference>
<evidence type="ECO:0000256" key="1">
    <source>
        <dbReference type="ARBA" id="ARBA00003257"/>
    </source>
</evidence>
<keyword evidence="9 13" id="KW-0830">Ubiquinone</keyword>
<keyword evidence="10 13" id="KW-0496">Mitochondrion</keyword>
<dbReference type="Pfam" id="PF00146">
    <property type="entry name" value="NADHdh"/>
    <property type="match status" value="1"/>
</dbReference>
<dbReference type="PROSITE" id="PS00667">
    <property type="entry name" value="COMPLEX1_ND1_1"/>
    <property type="match status" value="1"/>
</dbReference>
<dbReference type="PANTHER" id="PTHR11432">
    <property type="entry name" value="NADH DEHYDROGENASE SUBUNIT 1"/>
    <property type="match status" value="1"/>
</dbReference>
<evidence type="ECO:0000256" key="2">
    <source>
        <dbReference type="ARBA" id="ARBA00004448"/>
    </source>
</evidence>
<keyword evidence="5" id="KW-0813">Transport</keyword>
<comment type="subcellular location">
    <subcellularLocation>
        <location evidence="2 12">Mitochondrion inner membrane</location>
        <topology evidence="2 12">Multi-pass membrane protein</topology>
    </subcellularLocation>
</comment>
<evidence type="ECO:0000256" key="8">
    <source>
        <dbReference type="ARBA" id="ARBA00022989"/>
    </source>
</evidence>
<keyword evidence="12" id="KW-0520">NAD</keyword>
<keyword evidence="6 12" id="KW-0812">Transmembrane</keyword>
<dbReference type="HAMAP" id="MF_01350">
    <property type="entry name" value="NDH1_NuoH"/>
    <property type="match status" value="1"/>
</dbReference>
<protein>
    <recommendedName>
        <fullName evidence="4 13">NADH-ubiquinone oxidoreductase chain 1</fullName>
        <ecNumber evidence="13">7.1.1.2</ecNumber>
    </recommendedName>
</protein>
<dbReference type="GO" id="GO:0005743">
    <property type="term" value="C:mitochondrial inner membrane"/>
    <property type="evidence" value="ECO:0007669"/>
    <property type="project" value="UniProtKB-SubCell"/>
</dbReference>
<dbReference type="EMBL" id="OL678038">
    <property type="protein sequence ID" value="UZZ44233.1"/>
    <property type="molecule type" value="Genomic_DNA"/>
</dbReference>
<evidence type="ECO:0000256" key="11">
    <source>
        <dbReference type="ARBA" id="ARBA00023136"/>
    </source>
</evidence>
<reference evidence="15" key="2">
    <citation type="journal article" date="2022" name="Syst. Entomol.">
        <title>Massive gene rearrangements of mitochondrial genomes and implications for the phylogeny of Trichoptera (Insecta).</title>
        <authorList>
            <person name="Ge X."/>
            <person name="Peng L."/>
            <person name="Vogler A.P."/>
            <person name="Morse J.C."/>
            <person name="Yang L."/>
            <person name="Sun C."/>
            <person name="Wang B."/>
        </authorList>
    </citation>
    <scope>NUCLEOTIDE SEQUENCE</scope>
</reference>
<accession>A0A9E8LP51</accession>
<geneLocation type="mitochondrion" evidence="15"/>
<evidence type="ECO:0000256" key="10">
    <source>
        <dbReference type="ARBA" id="ARBA00023128"/>
    </source>
</evidence>
<name>A0A9E8LP51_9NEOP</name>
<proteinExistence type="inferred from homology"/>
<organism evidence="15">
    <name type="scientific">Orthotrichia sp. XG-2021</name>
    <dbReference type="NCBI Taxonomy" id="2996738"/>
    <lineage>
        <taxon>Eukaryota</taxon>
        <taxon>Metazoa</taxon>
        <taxon>Ecdysozoa</taxon>
        <taxon>Arthropoda</taxon>
        <taxon>Hexapoda</taxon>
        <taxon>Insecta</taxon>
        <taxon>Pterygota</taxon>
        <taxon>Neoptera</taxon>
        <taxon>Endopterygota</taxon>
        <taxon>Trichoptera</taxon>
        <taxon>Integripalpia</taxon>
        <taxon>Hydroptiloidea</taxon>
        <taxon>Hydroptilidae</taxon>
        <taxon>Orthotrichiinae</taxon>
        <taxon>Orthotrichia</taxon>
    </lineage>
</organism>
<dbReference type="PANTHER" id="PTHR11432:SF3">
    <property type="entry name" value="NADH-UBIQUINONE OXIDOREDUCTASE CHAIN 1"/>
    <property type="match status" value="1"/>
</dbReference>
<evidence type="ECO:0000313" key="15">
    <source>
        <dbReference type="EMBL" id="UZZ44233.1"/>
    </source>
</evidence>
<feature type="transmembrane region" description="Helical" evidence="14">
    <location>
        <begin position="216"/>
        <end position="244"/>
    </location>
</feature>
<evidence type="ECO:0000256" key="3">
    <source>
        <dbReference type="ARBA" id="ARBA00010535"/>
    </source>
</evidence>
<keyword evidence="11 14" id="KW-0472">Membrane</keyword>
<keyword evidence="7" id="KW-0999">Mitochondrion inner membrane</keyword>
<comment type="function">
    <text evidence="1">Core subunit of the mitochondrial membrane respiratory chain NADH dehydrogenase (Complex I) that is believed to belong to the minimal assembly required for catalysis. Complex I functions in the transfer of electrons from NADH to the respiratory chain. The immediate electron acceptor for the enzyme is believed to be ubiquinone.</text>
</comment>
<evidence type="ECO:0000256" key="9">
    <source>
        <dbReference type="ARBA" id="ARBA00023075"/>
    </source>
</evidence>
<evidence type="ECO:0000256" key="7">
    <source>
        <dbReference type="ARBA" id="ARBA00022792"/>
    </source>
</evidence>
<evidence type="ECO:0000256" key="5">
    <source>
        <dbReference type="ARBA" id="ARBA00022448"/>
    </source>
</evidence>
<dbReference type="InterPro" id="IPR001694">
    <property type="entry name" value="NADH_UbQ_OxRdtase_su1/FPO"/>
</dbReference>
<evidence type="ECO:0000256" key="12">
    <source>
        <dbReference type="RuleBase" id="RU000471"/>
    </source>
</evidence>
<dbReference type="GO" id="GO:0003954">
    <property type="term" value="F:NADH dehydrogenase activity"/>
    <property type="evidence" value="ECO:0007669"/>
    <property type="project" value="TreeGrafter"/>
</dbReference>
<evidence type="ECO:0000256" key="6">
    <source>
        <dbReference type="ARBA" id="ARBA00022692"/>
    </source>
</evidence>
<dbReference type="AlphaFoldDB" id="A0A9E8LP51"/>
<reference evidence="15" key="1">
    <citation type="submission" date="2021-11" db="EMBL/GenBank/DDBJ databases">
        <authorList>
            <person name="Ge X.-Y."/>
            <person name="Peng L."/>
            <person name="Sun C.-H."/>
            <person name="Wang B.-X."/>
        </authorList>
    </citation>
    <scope>NUCLEOTIDE SEQUENCE</scope>
</reference>
<dbReference type="InterPro" id="IPR018086">
    <property type="entry name" value="NADH_UbQ_OxRdtase_su1_CS"/>
</dbReference>
<comment type="catalytic activity">
    <reaction evidence="13">
        <text>a ubiquinone + NADH + 5 H(+)(in) = a ubiquinol + NAD(+) + 4 H(+)(out)</text>
        <dbReference type="Rhea" id="RHEA:29091"/>
        <dbReference type="Rhea" id="RHEA-COMP:9565"/>
        <dbReference type="Rhea" id="RHEA-COMP:9566"/>
        <dbReference type="ChEBI" id="CHEBI:15378"/>
        <dbReference type="ChEBI" id="CHEBI:16389"/>
        <dbReference type="ChEBI" id="CHEBI:17976"/>
        <dbReference type="ChEBI" id="CHEBI:57540"/>
        <dbReference type="ChEBI" id="CHEBI:57945"/>
        <dbReference type="EC" id="7.1.1.2"/>
    </reaction>
</comment>